<evidence type="ECO:0000259" key="3">
    <source>
        <dbReference type="Pfam" id="PF14016"/>
    </source>
</evidence>
<protein>
    <submittedName>
        <fullName evidence="4">DUF4232 domain-containing protein</fullName>
    </submittedName>
</protein>
<gene>
    <name evidence="4" type="ORF">GTW58_00755</name>
</gene>
<sequence>MSVRQHRLMFSAVALTAFLALTGCGTGSEDASAPATTAQTPTGTTEGSSPTQSGSTASPEASATGSTPAQEPAEATSTPDAPASAAPESTPAPSATAEQHSESDSGGAASRPTTTAPPGAAEGGAVASVENCTTQHLSATVSPQEGATGSTILALSLTNESAQACKLSGFPGVSFADGNGAMIGVPAERAGGSGATVTVLPGGSASAALKQGNANNYGQVCNAHTSDHLVIYPPENTEALTVPYQTQACGNPKIMQLEIKAFGA</sequence>
<feature type="signal peptide" evidence="2">
    <location>
        <begin position="1"/>
        <end position="22"/>
    </location>
</feature>
<dbReference type="PROSITE" id="PS51257">
    <property type="entry name" value="PROKAR_LIPOPROTEIN"/>
    <property type="match status" value="1"/>
</dbReference>
<organism evidence="4 5">
    <name type="scientific">Kocuria subflava</name>
    <dbReference type="NCBI Taxonomy" id="1736139"/>
    <lineage>
        <taxon>Bacteria</taxon>
        <taxon>Bacillati</taxon>
        <taxon>Actinomycetota</taxon>
        <taxon>Actinomycetes</taxon>
        <taxon>Micrococcales</taxon>
        <taxon>Micrococcaceae</taxon>
        <taxon>Kocuria</taxon>
    </lineage>
</organism>
<evidence type="ECO:0000313" key="5">
    <source>
        <dbReference type="Proteomes" id="UP000521379"/>
    </source>
</evidence>
<evidence type="ECO:0000256" key="2">
    <source>
        <dbReference type="SAM" id="SignalP"/>
    </source>
</evidence>
<feature type="domain" description="DUF4232" evidence="3">
    <location>
        <begin position="132"/>
        <end position="259"/>
    </location>
</feature>
<dbReference type="InterPro" id="IPR025326">
    <property type="entry name" value="DUF4232"/>
</dbReference>
<evidence type="ECO:0000313" key="4">
    <source>
        <dbReference type="EMBL" id="NKE08498.1"/>
    </source>
</evidence>
<evidence type="ECO:0000256" key="1">
    <source>
        <dbReference type="SAM" id="MobiDB-lite"/>
    </source>
</evidence>
<dbReference type="AlphaFoldDB" id="A0A846TH84"/>
<dbReference type="EMBL" id="JAAVUN010000001">
    <property type="protein sequence ID" value="NKE08498.1"/>
    <property type="molecule type" value="Genomic_DNA"/>
</dbReference>
<comment type="caution">
    <text evidence="4">The sequence shown here is derived from an EMBL/GenBank/DDBJ whole genome shotgun (WGS) entry which is preliminary data.</text>
</comment>
<dbReference type="Proteomes" id="UP000521379">
    <property type="component" value="Unassembled WGS sequence"/>
</dbReference>
<feature type="region of interest" description="Disordered" evidence="1">
    <location>
        <begin position="27"/>
        <end position="126"/>
    </location>
</feature>
<feature type="compositionally biased region" description="Low complexity" evidence="1">
    <location>
        <begin position="31"/>
        <end position="56"/>
    </location>
</feature>
<proteinExistence type="predicted"/>
<reference evidence="4 5" key="1">
    <citation type="submission" date="2020-02" db="EMBL/GenBank/DDBJ databases">
        <authorList>
            <person name="Sun Q."/>
        </authorList>
    </citation>
    <scope>NUCLEOTIDE SEQUENCE [LARGE SCALE GENOMIC DNA]</scope>
    <source>
        <strain evidence="4 5">YIM 13062</strain>
    </source>
</reference>
<keyword evidence="2" id="KW-0732">Signal</keyword>
<feature type="compositionally biased region" description="Low complexity" evidence="1">
    <location>
        <begin position="105"/>
        <end position="126"/>
    </location>
</feature>
<dbReference type="Pfam" id="PF14016">
    <property type="entry name" value="DUF4232"/>
    <property type="match status" value="1"/>
</dbReference>
<feature type="compositionally biased region" description="Polar residues" evidence="1">
    <location>
        <begin position="57"/>
        <end position="69"/>
    </location>
</feature>
<name>A0A846TH84_9MICC</name>
<feature type="chain" id="PRO_5039610075" evidence="2">
    <location>
        <begin position="23"/>
        <end position="264"/>
    </location>
</feature>
<feature type="compositionally biased region" description="Low complexity" evidence="1">
    <location>
        <begin position="71"/>
        <end position="98"/>
    </location>
</feature>
<keyword evidence="5" id="KW-1185">Reference proteome</keyword>
<dbReference type="RefSeq" id="WP_157980415.1">
    <property type="nucleotide sequence ID" value="NZ_JAAVUN010000001.1"/>
</dbReference>
<accession>A0A846TH84</accession>